<dbReference type="CDD" id="cd00064">
    <property type="entry name" value="FU"/>
    <property type="match status" value="1"/>
</dbReference>
<dbReference type="Gene3D" id="2.10.220.10">
    <property type="entry name" value="Hormone Receptor, Insulin-like Growth Factor Receptor 1, Chain A, domain 2"/>
    <property type="match status" value="1"/>
</dbReference>
<sequence>MALLFCLMLELFGLSYASECASGYYSDEFGCRACHPSCQTCTSYNQCEECFKNYQKANGSNLCQFPECSQGQFYSISKEKCLECESSCAEQCSHQLSCYDCPAEQVFNLASFQCVASCASATEILVNNTEISDFPFCRSLIYYVNPSAEYSTELGTAEYPYKTLQSVFDEIYLVHSHHDRTITIKLMEDSTNFVHQNRFIIELNEVIIESYSEVSTVPRKAKLVATNTNEALPEEYTSPTLFKLIKSYNTTQEITNDSKISSADKSLMFTGDSILYIYKASLTLNNLYITTGFSSEEASKIYLNPIYLGSKTLKIHNSKVLHQGFFVKTNHQMNLEILDTEIDLYKSSGGFDLSLGCFNSDIQSTTRLDGLRLYYSQSKSFHNSSLHAIFKFQKKFKANSSIIYPRRRRHYHGKQLYIPNLWGARLVRIFLQPCRPSSMLRCSYSLNHHHKLSNGVSCIHSFIPSAII</sequence>
<dbReference type="Proteomes" id="UP001295684">
    <property type="component" value="Unassembled WGS sequence"/>
</dbReference>
<protein>
    <recommendedName>
        <fullName evidence="4">TNFR-Cys domain-containing protein</fullName>
    </recommendedName>
</protein>
<evidence type="ECO:0000313" key="3">
    <source>
        <dbReference type="Proteomes" id="UP001295684"/>
    </source>
</evidence>
<accession>A0AAD1UI10</accession>
<keyword evidence="3" id="KW-1185">Reference proteome</keyword>
<dbReference type="SMART" id="SM00261">
    <property type="entry name" value="FU"/>
    <property type="match status" value="2"/>
</dbReference>
<feature type="chain" id="PRO_5042128854" description="TNFR-Cys domain-containing protein" evidence="1">
    <location>
        <begin position="18"/>
        <end position="468"/>
    </location>
</feature>
<dbReference type="SUPFAM" id="SSF57184">
    <property type="entry name" value="Growth factor receptor domain"/>
    <property type="match status" value="1"/>
</dbReference>
<dbReference type="InterPro" id="IPR006212">
    <property type="entry name" value="Furin_repeat"/>
</dbReference>
<organism evidence="2 3">
    <name type="scientific">Euplotes crassus</name>
    <dbReference type="NCBI Taxonomy" id="5936"/>
    <lineage>
        <taxon>Eukaryota</taxon>
        <taxon>Sar</taxon>
        <taxon>Alveolata</taxon>
        <taxon>Ciliophora</taxon>
        <taxon>Intramacronucleata</taxon>
        <taxon>Spirotrichea</taxon>
        <taxon>Hypotrichia</taxon>
        <taxon>Euplotida</taxon>
        <taxon>Euplotidae</taxon>
        <taxon>Moneuplotes</taxon>
    </lineage>
</organism>
<evidence type="ECO:0008006" key="4">
    <source>
        <dbReference type="Google" id="ProtNLM"/>
    </source>
</evidence>
<evidence type="ECO:0000313" key="2">
    <source>
        <dbReference type="EMBL" id="CAI2367265.1"/>
    </source>
</evidence>
<gene>
    <name evidence="2" type="ORF">ECRASSUSDP1_LOCUS8545</name>
</gene>
<comment type="caution">
    <text evidence="2">The sequence shown here is derived from an EMBL/GenBank/DDBJ whole genome shotgun (WGS) entry which is preliminary data.</text>
</comment>
<proteinExistence type="predicted"/>
<reference evidence="2" key="1">
    <citation type="submission" date="2023-07" db="EMBL/GenBank/DDBJ databases">
        <authorList>
            <consortium name="AG Swart"/>
            <person name="Singh M."/>
            <person name="Singh A."/>
            <person name="Seah K."/>
            <person name="Emmerich C."/>
        </authorList>
    </citation>
    <scope>NUCLEOTIDE SEQUENCE</scope>
    <source>
        <strain evidence="2">DP1</strain>
    </source>
</reference>
<dbReference type="EMBL" id="CAMPGE010008363">
    <property type="protein sequence ID" value="CAI2367265.1"/>
    <property type="molecule type" value="Genomic_DNA"/>
</dbReference>
<dbReference type="AlphaFoldDB" id="A0AAD1UI10"/>
<evidence type="ECO:0000256" key="1">
    <source>
        <dbReference type="SAM" id="SignalP"/>
    </source>
</evidence>
<feature type="signal peptide" evidence="1">
    <location>
        <begin position="1"/>
        <end position="17"/>
    </location>
</feature>
<keyword evidence="1" id="KW-0732">Signal</keyword>
<name>A0AAD1UI10_EUPCR</name>
<dbReference type="InterPro" id="IPR009030">
    <property type="entry name" value="Growth_fac_rcpt_cys_sf"/>
</dbReference>